<comment type="caution">
    <text evidence="3">The sequence shown here is derived from an EMBL/GenBank/DDBJ whole genome shotgun (WGS) entry which is preliminary data.</text>
</comment>
<keyword evidence="2" id="KW-0560">Oxidoreductase</keyword>
<protein>
    <submittedName>
        <fullName evidence="3">NAD(P)-dependent dehydrogenase (Short-subunit alcohol dehydrogenase family)</fullName>
    </submittedName>
</protein>
<dbReference type="RefSeq" id="WP_010314589.1">
    <property type="nucleotide sequence ID" value="NZ_CP061007.1"/>
</dbReference>
<evidence type="ECO:0000313" key="3">
    <source>
        <dbReference type="EMBL" id="PKW16350.1"/>
    </source>
</evidence>
<accession>A0A2N3Y0C2</accession>
<name>A0A2N3Y0C2_SACSN</name>
<dbReference type="AlphaFoldDB" id="A0A2N3Y0C2"/>
<dbReference type="PRINTS" id="PR00080">
    <property type="entry name" value="SDRFAMILY"/>
</dbReference>
<dbReference type="PROSITE" id="PS00061">
    <property type="entry name" value="ADH_SHORT"/>
    <property type="match status" value="1"/>
</dbReference>
<dbReference type="NCBIfam" id="NF005559">
    <property type="entry name" value="PRK07231.1"/>
    <property type="match status" value="1"/>
</dbReference>
<dbReference type="PANTHER" id="PTHR43639:SF1">
    <property type="entry name" value="SHORT-CHAIN DEHYDROGENASE_REDUCTASE FAMILY PROTEIN"/>
    <property type="match status" value="1"/>
</dbReference>
<evidence type="ECO:0000256" key="1">
    <source>
        <dbReference type="ARBA" id="ARBA00006484"/>
    </source>
</evidence>
<evidence type="ECO:0000313" key="4">
    <source>
        <dbReference type="Proteomes" id="UP000233786"/>
    </source>
</evidence>
<sequence>MSGKTALVTGASSGIGAGIAQALADAGACVTIVGRDPERLSRIAKQIENSGGRVAQCRVDLREAGASDRAVAGALKTFGRLDVLVHAAGLFEVGEVDDPSISLERQWDVNVKVPFDMTQHALAKMEPGGSVLFLGSIAGVVGFAGASAYCATKGAVENLVRALALDAAKHQVRVNALAPGNVRTPMNEHVLANPAYEARMLEQTPLGRIGEVSDIAPAAVFLVSDAASYITGTSLVVDGGWTAH</sequence>
<reference evidence="3" key="1">
    <citation type="submission" date="2017-12" db="EMBL/GenBank/DDBJ databases">
        <title>Sequencing the genomes of 1000 Actinobacteria strains.</title>
        <authorList>
            <person name="Klenk H.-P."/>
        </authorList>
    </citation>
    <scope>NUCLEOTIDE SEQUENCE [LARGE SCALE GENOMIC DNA]</scope>
    <source>
        <strain evidence="3">DSM 44228</strain>
    </source>
</reference>
<dbReference type="InterPro" id="IPR002347">
    <property type="entry name" value="SDR_fam"/>
</dbReference>
<dbReference type="InterPro" id="IPR020904">
    <property type="entry name" value="Sc_DH/Rdtase_CS"/>
</dbReference>
<dbReference type="PANTHER" id="PTHR43639">
    <property type="entry name" value="OXIDOREDUCTASE, SHORT-CHAIN DEHYDROGENASE/REDUCTASE FAMILY (AFU_ORTHOLOGUE AFUA_5G02870)"/>
    <property type="match status" value="1"/>
</dbReference>
<dbReference type="CDD" id="cd05233">
    <property type="entry name" value="SDR_c"/>
    <property type="match status" value="1"/>
</dbReference>
<dbReference type="SUPFAM" id="SSF51735">
    <property type="entry name" value="NAD(P)-binding Rossmann-fold domains"/>
    <property type="match status" value="1"/>
</dbReference>
<dbReference type="PRINTS" id="PR00081">
    <property type="entry name" value="GDHRDH"/>
</dbReference>
<comment type="similarity">
    <text evidence="1">Belongs to the short-chain dehydrogenases/reductases (SDR) family.</text>
</comment>
<dbReference type="STRING" id="994479.GCA_000194155_07121"/>
<dbReference type="Gene3D" id="3.40.50.720">
    <property type="entry name" value="NAD(P)-binding Rossmann-like Domain"/>
    <property type="match status" value="1"/>
</dbReference>
<dbReference type="Proteomes" id="UP000233786">
    <property type="component" value="Unassembled WGS sequence"/>
</dbReference>
<dbReference type="InterPro" id="IPR036291">
    <property type="entry name" value="NAD(P)-bd_dom_sf"/>
</dbReference>
<proteinExistence type="inferred from homology"/>
<dbReference type="EMBL" id="PJNB01000001">
    <property type="protein sequence ID" value="PKW16350.1"/>
    <property type="molecule type" value="Genomic_DNA"/>
</dbReference>
<gene>
    <name evidence="3" type="ORF">A8926_4173</name>
</gene>
<dbReference type="Pfam" id="PF13561">
    <property type="entry name" value="adh_short_C2"/>
    <property type="match status" value="1"/>
</dbReference>
<organism evidence="3 4">
    <name type="scientific">Saccharopolyspora spinosa</name>
    <dbReference type="NCBI Taxonomy" id="60894"/>
    <lineage>
        <taxon>Bacteria</taxon>
        <taxon>Bacillati</taxon>
        <taxon>Actinomycetota</taxon>
        <taxon>Actinomycetes</taxon>
        <taxon>Pseudonocardiales</taxon>
        <taxon>Pseudonocardiaceae</taxon>
        <taxon>Saccharopolyspora</taxon>
    </lineage>
</organism>
<evidence type="ECO:0000256" key="2">
    <source>
        <dbReference type="ARBA" id="ARBA00023002"/>
    </source>
</evidence>
<dbReference type="FunFam" id="3.40.50.720:FF:000084">
    <property type="entry name" value="Short-chain dehydrogenase reductase"/>
    <property type="match status" value="1"/>
</dbReference>
<dbReference type="GO" id="GO:0016491">
    <property type="term" value="F:oxidoreductase activity"/>
    <property type="evidence" value="ECO:0007669"/>
    <property type="project" value="UniProtKB-KW"/>
</dbReference>
<keyword evidence="4" id="KW-1185">Reference proteome</keyword>